<reference evidence="2 3" key="1">
    <citation type="submission" date="2023-07" db="EMBL/GenBank/DDBJ databases">
        <title>Comparative genomics of wheat-associated soil bacteria to identify genetic determinants of phenazine resistance.</title>
        <authorList>
            <person name="Mouncey N."/>
        </authorList>
    </citation>
    <scope>NUCLEOTIDE SEQUENCE [LARGE SCALE GENOMIC DNA]</scope>
    <source>
        <strain evidence="2 3">W4I11</strain>
    </source>
</reference>
<gene>
    <name evidence="2" type="ORF">QFZ34_002044</name>
</gene>
<comment type="caution">
    <text evidence="2">The sequence shown here is derived from an EMBL/GenBank/DDBJ whole genome shotgun (WGS) entry which is preliminary data.</text>
</comment>
<organism evidence="2 3">
    <name type="scientific">Phyllobacterium ifriqiyense</name>
    <dbReference type="NCBI Taxonomy" id="314238"/>
    <lineage>
        <taxon>Bacteria</taxon>
        <taxon>Pseudomonadati</taxon>
        <taxon>Pseudomonadota</taxon>
        <taxon>Alphaproteobacteria</taxon>
        <taxon>Hyphomicrobiales</taxon>
        <taxon>Phyllobacteriaceae</taxon>
        <taxon>Phyllobacterium</taxon>
    </lineage>
</organism>
<accession>A0ABU0S7Y4</accession>
<dbReference type="Proteomes" id="UP001237780">
    <property type="component" value="Unassembled WGS sequence"/>
</dbReference>
<keyword evidence="1" id="KW-0175">Coiled coil</keyword>
<dbReference type="EMBL" id="JAUSZT010000003">
    <property type="protein sequence ID" value="MDQ0996862.1"/>
    <property type="molecule type" value="Genomic_DNA"/>
</dbReference>
<evidence type="ECO:0000256" key="1">
    <source>
        <dbReference type="SAM" id="Coils"/>
    </source>
</evidence>
<evidence type="ECO:0000313" key="2">
    <source>
        <dbReference type="EMBL" id="MDQ0996862.1"/>
    </source>
</evidence>
<protein>
    <submittedName>
        <fullName evidence="2">Dynactin complex subunit</fullName>
    </submittedName>
</protein>
<dbReference type="RefSeq" id="WP_307280117.1">
    <property type="nucleotide sequence ID" value="NZ_JAUSZT010000003.1"/>
</dbReference>
<feature type="coiled-coil region" evidence="1">
    <location>
        <begin position="39"/>
        <end position="66"/>
    </location>
</feature>
<proteinExistence type="predicted"/>
<evidence type="ECO:0000313" key="3">
    <source>
        <dbReference type="Proteomes" id="UP001237780"/>
    </source>
</evidence>
<keyword evidence="3" id="KW-1185">Reference proteome</keyword>
<sequence>MSTPNEDGKVAISAQAALNETTWLKDQLLNRNLLLAQAVHELNATVEILRKQLDDANAALEFELAEKTVEKKGSK</sequence>
<name>A0ABU0S7Y4_9HYPH</name>